<evidence type="ECO:0000256" key="11">
    <source>
        <dbReference type="SAM" id="Phobius"/>
    </source>
</evidence>
<dbReference type="GO" id="GO:0016887">
    <property type="term" value="F:ATP hydrolysis activity"/>
    <property type="evidence" value="ECO:0007669"/>
    <property type="project" value="InterPro"/>
</dbReference>
<dbReference type="PROSITE" id="PS00211">
    <property type="entry name" value="ABC_TRANSPORTER_1"/>
    <property type="match status" value="1"/>
</dbReference>
<dbReference type="EMBL" id="CP070496">
    <property type="protein sequence ID" value="QSB06680.1"/>
    <property type="molecule type" value="Genomic_DNA"/>
</dbReference>
<dbReference type="PANTHER" id="PTHR24221">
    <property type="entry name" value="ATP-BINDING CASSETTE SUB-FAMILY B"/>
    <property type="match status" value="1"/>
</dbReference>
<keyword evidence="6" id="KW-0547">Nucleotide-binding</keyword>
<keyword evidence="7 14" id="KW-0067">ATP-binding</keyword>
<feature type="transmembrane region" description="Helical" evidence="11">
    <location>
        <begin position="264"/>
        <end position="284"/>
    </location>
</feature>
<organism evidence="14 15">
    <name type="scientific">Natronoglycomyces albus</name>
    <dbReference type="NCBI Taxonomy" id="2811108"/>
    <lineage>
        <taxon>Bacteria</taxon>
        <taxon>Bacillati</taxon>
        <taxon>Actinomycetota</taxon>
        <taxon>Actinomycetes</taxon>
        <taxon>Glycomycetales</taxon>
        <taxon>Glycomycetaceae</taxon>
        <taxon>Natronoglycomyces</taxon>
    </lineage>
</organism>
<dbReference type="GO" id="GO:0034040">
    <property type="term" value="F:ATPase-coupled lipid transmembrane transporter activity"/>
    <property type="evidence" value="ECO:0007669"/>
    <property type="project" value="TreeGrafter"/>
</dbReference>
<dbReference type="RefSeq" id="WP_213172691.1">
    <property type="nucleotide sequence ID" value="NZ_CP070496.1"/>
</dbReference>
<dbReference type="KEGG" id="nav:JQS30_07240"/>
<evidence type="ECO:0000256" key="3">
    <source>
        <dbReference type="ARBA" id="ARBA00022475"/>
    </source>
</evidence>
<dbReference type="InterPro" id="IPR011527">
    <property type="entry name" value="ABC1_TM_dom"/>
</dbReference>
<dbReference type="InterPro" id="IPR039421">
    <property type="entry name" value="Type_1_exporter"/>
</dbReference>
<evidence type="ECO:0000256" key="1">
    <source>
        <dbReference type="ARBA" id="ARBA00004429"/>
    </source>
</evidence>
<keyword evidence="5 11" id="KW-0812">Transmembrane</keyword>
<dbReference type="PROSITE" id="PS50929">
    <property type="entry name" value="ABC_TM1F"/>
    <property type="match status" value="1"/>
</dbReference>
<accession>A0A895XWT2</accession>
<keyword evidence="9 11" id="KW-0472">Membrane</keyword>
<dbReference type="SMART" id="SM00382">
    <property type="entry name" value="AAA"/>
    <property type="match status" value="1"/>
</dbReference>
<dbReference type="SUPFAM" id="SSF52540">
    <property type="entry name" value="P-loop containing nucleoside triphosphate hydrolases"/>
    <property type="match status" value="1"/>
</dbReference>
<dbReference type="SUPFAM" id="SSF90123">
    <property type="entry name" value="ABC transporter transmembrane region"/>
    <property type="match status" value="1"/>
</dbReference>
<dbReference type="Pfam" id="PF00664">
    <property type="entry name" value="ABC_membrane"/>
    <property type="match status" value="1"/>
</dbReference>
<evidence type="ECO:0000256" key="5">
    <source>
        <dbReference type="ARBA" id="ARBA00022692"/>
    </source>
</evidence>
<dbReference type="Pfam" id="PF00005">
    <property type="entry name" value="ABC_tran"/>
    <property type="match status" value="1"/>
</dbReference>
<dbReference type="FunFam" id="3.40.50.300:FF:000221">
    <property type="entry name" value="Multidrug ABC transporter ATP-binding protein"/>
    <property type="match status" value="1"/>
</dbReference>
<dbReference type="InterPro" id="IPR003439">
    <property type="entry name" value="ABC_transporter-like_ATP-bd"/>
</dbReference>
<keyword evidence="4" id="KW-0997">Cell inner membrane</keyword>
<keyword evidence="2" id="KW-0813">Transport</keyword>
<dbReference type="Gene3D" id="1.20.1560.10">
    <property type="entry name" value="ABC transporter type 1, transmembrane domain"/>
    <property type="match status" value="1"/>
</dbReference>
<dbReference type="Gene3D" id="3.40.50.300">
    <property type="entry name" value="P-loop containing nucleotide triphosphate hydrolases"/>
    <property type="match status" value="1"/>
</dbReference>
<evidence type="ECO:0000313" key="14">
    <source>
        <dbReference type="EMBL" id="QSB06680.1"/>
    </source>
</evidence>
<dbReference type="AlphaFoldDB" id="A0A895XWT2"/>
<feature type="domain" description="ABC transporter" evidence="12">
    <location>
        <begin position="333"/>
        <end position="567"/>
    </location>
</feature>
<evidence type="ECO:0000256" key="4">
    <source>
        <dbReference type="ARBA" id="ARBA00022519"/>
    </source>
</evidence>
<name>A0A895XWT2_9ACTN</name>
<dbReference type="PROSITE" id="PS50893">
    <property type="entry name" value="ABC_TRANSPORTER_2"/>
    <property type="match status" value="1"/>
</dbReference>
<dbReference type="Proteomes" id="UP000662939">
    <property type="component" value="Chromosome"/>
</dbReference>
<evidence type="ECO:0000256" key="9">
    <source>
        <dbReference type="ARBA" id="ARBA00023136"/>
    </source>
</evidence>
<proteinExistence type="inferred from homology"/>
<keyword evidence="15" id="KW-1185">Reference proteome</keyword>
<feature type="transmembrane region" description="Helical" evidence="11">
    <location>
        <begin position="17"/>
        <end position="42"/>
    </location>
</feature>
<dbReference type="GO" id="GO:0140359">
    <property type="term" value="F:ABC-type transporter activity"/>
    <property type="evidence" value="ECO:0007669"/>
    <property type="project" value="InterPro"/>
</dbReference>
<keyword evidence="8 11" id="KW-1133">Transmembrane helix</keyword>
<evidence type="ECO:0000313" key="15">
    <source>
        <dbReference type="Proteomes" id="UP000662939"/>
    </source>
</evidence>
<comment type="similarity">
    <text evidence="10">Belongs to the ABC transporter superfamily. Siderophore-Fe(3+) uptake transporter (SIUT) (TC 3.A.1.21) family.</text>
</comment>
<gene>
    <name evidence="14" type="ORF">JQS30_07240</name>
</gene>
<dbReference type="InterPro" id="IPR003593">
    <property type="entry name" value="AAA+_ATPase"/>
</dbReference>
<feature type="transmembrane region" description="Helical" evidence="11">
    <location>
        <begin position="141"/>
        <end position="168"/>
    </location>
</feature>
<evidence type="ECO:0000256" key="7">
    <source>
        <dbReference type="ARBA" id="ARBA00022840"/>
    </source>
</evidence>
<evidence type="ECO:0000256" key="10">
    <source>
        <dbReference type="ARBA" id="ARBA00023455"/>
    </source>
</evidence>
<dbReference type="InterPro" id="IPR017871">
    <property type="entry name" value="ABC_transporter-like_CS"/>
</dbReference>
<protein>
    <submittedName>
        <fullName evidence="14">ABC transporter ATP-binding protein</fullName>
    </submittedName>
</protein>
<evidence type="ECO:0000259" key="12">
    <source>
        <dbReference type="PROSITE" id="PS50893"/>
    </source>
</evidence>
<dbReference type="GO" id="GO:0005886">
    <property type="term" value="C:plasma membrane"/>
    <property type="evidence" value="ECO:0007669"/>
    <property type="project" value="UniProtKB-SubCell"/>
</dbReference>
<evidence type="ECO:0000256" key="8">
    <source>
        <dbReference type="ARBA" id="ARBA00022989"/>
    </source>
</evidence>
<evidence type="ECO:0000259" key="13">
    <source>
        <dbReference type="PROSITE" id="PS50929"/>
    </source>
</evidence>
<feature type="transmembrane region" description="Helical" evidence="11">
    <location>
        <begin position="54"/>
        <end position="75"/>
    </location>
</feature>
<dbReference type="InterPro" id="IPR027417">
    <property type="entry name" value="P-loop_NTPase"/>
</dbReference>
<evidence type="ECO:0000256" key="6">
    <source>
        <dbReference type="ARBA" id="ARBA00022741"/>
    </source>
</evidence>
<feature type="domain" description="ABC transmembrane type-1" evidence="13">
    <location>
        <begin position="18"/>
        <end position="207"/>
    </location>
</feature>
<comment type="subcellular location">
    <subcellularLocation>
        <location evidence="1">Cell inner membrane</location>
        <topology evidence="1">Multi-pass membrane protein</topology>
    </subcellularLocation>
</comment>
<reference evidence="14" key="1">
    <citation type="submission" date="2021-02" db="EMBL/GenBank/DDBJ databases">
        <title>Natronoglycomyces albus gen. nov., sp. nov, a haloalkaliphilic actinobacterium from a soda solonchak soil.</title>
        <authorList>
            <person name="Sorokin D.Y."/>
            <person name="Khijniak T.V."/>
            <person name="Zakharycheva A.P."/>
            <person name="Boueva O.V."/>
            <person name="Ariskina E.V."/>
            <person name="Hahnke R.L."/>
            <person name="Bunk B."/>
            <person name="Sproer C."/>
            <person name="Schumann P."/>
            <person name="Evtushenko L.I."/>
            <person name="Kublanov I.V."/>
        </authorList>
    </citation>
    <scope>NUCLEOTIDE SEQUENCE</scope>
    <source>
        <strain evidence="14">DSM 106290</strain>
    </source>
</reference>
<keyword evidence="3" id="KW-1003">Cell membrane</keyword>
<dbReference type="InterPro" id="IPR036640">
    <property type="entry name" value="ABC1_TM_sf"/>
</dbReference>
<feature type="transmembrane region" description="Helical" evidence="11">
    <location>
        <begin position="233"/>
        <end position="258"/>
    </location>
</feature>
<evidence type="ECO:0000256" key="2">
    <source>
        <dbReference type="ARBA" id="ARBA00022448"/>
    </source>
</evidence>
<dbReference type="GO" id="GO:0005524">
    <property type="term" value="F:ATP binding"/>
    <property type="evidence" value="ECO:0007669"/>
    <property type="project" value="UniProtKB-KW"/>
</dbReference>
<sequence>MIIACYRILDRPHRQRFALAIGALITASVLEVAVIVSLFPLLDALIAGEPLAQHLAFTVGTCLVWALFVTIATVAGRRCGYGMSAALHQRLATHLLALPLAWFTARRRGEVTRLMGSGVMDVMSYPSQLVLSHLRALATPALFVVALAWFDPIVAAVALAWLPVLLWCQRHSSRRVTQTDARLAEARVEAANRVIEFAQMQRELRLLPDQAAADALVDRSLTDLRDRVDAMTVAVLPAMSAFAIAVQLTLVSLISVVIVRHEGASAEAIAATCVMLLLVCGLAASSKGAAELDAVIRLSRGSLERITSLLDTPPLPEPIVPTQRDPSRGAGRIEVRQVSASHADGTPVLHEVDFVAEPGTVTAVVGASGSGKTTLLRLLARFMDPDQGAVLLDGVDLRELGSAKVFASTSMVFQDVQLFTGTLADNIRLGNPAPSEAQLEQAVRLSGVDQIAQGLPEGLDTVVGEGGVGLSGGERQRVAIARAVLKDAPILLLDEATASLDAHRQRSVGQAIRQLSADRTVIMVAHLLHTVVEADHILVMDQGRVLERGNHAQLLAREGHYARMWGAQAPLSDSAEAP</sequence>
<dbReference type="PANTHER" id="PTHR24221:SF654">
    <property type="entry name" value="ATP-BINDING CASSETTE SUB-FAMILY B MEMBER 6"/>
    <property type="match status" value="1"/>
</dbReference>